<protein>
    <submittedName>
        <fullName evidence="1">Uncharacterized protein</fullName>
    </submittedName>
</protein>
<comment type="caution">
    <text evidence="1">The sequence shown here is derived from an EMBL/GenBank/DDBJ whole genome shotgun (WGS) entry which is preliminary data.</text>
</comment>
<dbReference type="EMBL" id="LNXU01000014">
    <property type="protein sequence ID" value="KTC74594.1"/>
    <property type="molecule type" value="Genomic_DNA"/>
</dbReference>
<dbReference type="Proteomes" id="UP000054695">
    <property type="component" value="Unassembled WGS sequence"/>
</dbReference>
<dbReference type="PATRIC" id="fig|447.4.peg.1356"/>
<dbReference type="STRING" id="447.Lboz_1270"/>
<reference evidence="1 2" key="1">
    <citation type="submission" date="2015-11" db="EMBL/GenBank/DDBJ databases">
        <title>Genomic analysis of 38 Legionella species identifies large and diverse effector repertoires.</title>
        <authorList>
            <person name="Burstein D."/>
            <person name="Amaro F."/>
            <person name="Zusman T."/>
            <person name="Lifshitz Z."/>
            <person name="Cohen O."/>
            <person name="Gilbert J.A."/>
            <person name="Pupko T."/>
            <person name="Shuman H.A."/>
            <person name="Segal G."/>
        </authorList>
    </citation>
    <scope>NUCLEOTIDE SEQUENCE [LARGE SCALE GENOMIC DNA]</scope>
    <source>
        <strain evidence="1 2">WIGA</strain>
    </source>
</reference>
<dbReference type="RefSeq" id="WP_058458939.1">
    <property type="nucleotide sequence ID" value="NZ_CAAAIY010000008.1"/>
</dbReference>
<accession>A0A0W0RU64</accession>
<evidence type="ECO:0000313" key="2">
    <source>
        <dbReference type="Proteomes" id="UP000054695"/>
    </source>
</evidence>
<keyword evidence="2" id="KW-1185">Reference proteome</keyword>
<proteinExistence type="predicted"/>
<dbReference type="OrthoDB" id="5659936at2"/>
<organism evidence="1 2">
    <name type="scientific">Legionella bozemanae</name>
    <name type="common">Fluoribacter bozemanae</name>
    <dbReference type="NCBI Taxonomy" id="447"/>
    <lineage>
        <taxon>Bacteria</taxon>
        <taxon>Pseudomonadati</taxon>
        <taxon>Pseudomonadota</taxon>
        <taxon>Gammaproteobacteria</taxon>
        <taxon>Legionellales</taxon>
        <taxon>Legionellaceae</taxon>
        <taxon>Legionella</taxon>
    </lineage>
</organism>
<name>A0A0W0RU64_LEGBO</name>
<dbReference type="AlphaFoldDB" id="A0A0W0RU64"/>
<gene>
    <name evidence="1" type="ORF">Lboz_1270</name>
</gene>
<evidence type="ECO:0000313" key="1">
    <source>
        <dbReference type="EMBL" id="KTC74594.1"/>
    </source>
</evidence>
<sequence>MKQLILHPTDISQWHALVNEAQVATQLMLTENTESYLVFLLMRFSQGPKLIESIVALDFLESMHRPRTLQMELLRDVGDKSLLFCGLFPGIAKRRHVSLDYFSEMGQAAYLTIGELEGKHTADLYIQLSEQFLTLKQILQAMRGECVELIQSNQDILSSIKFTLQ</sequence>